<dbReference type="Proteomes" id="UP000031671">
    <property type="component" value="Unassembled WGS sequence"/>
</dbReference>
<evidence type="ECO:0000313" key="1">
    <source>
        <dbReference type="EMBL" id="GAM57208.1"/>
    </source>
</evidence>
<organism evidence="1 2">
    <name type="scientific">Vibrio ishigakensis</name>
    <dbReference type="NCBI Taxonomy" id="1481914"/>
    <lineage>
        <taxon>Bacteria</taxon>
        <taxon>Pseudomonadati</taxon>
        <taxon>Pseudomonadota</taxon>
        <taxon>Gammaproteobacteria</taxon>
        <taxon>Vibrionales</taxon>
        <taxon>Vibrionaceae</taxon>
        <taxon>Vibrio</taxon>
    </lineage>
</organism>
<dbReference type="Pfam" id="PF07963">
    <property type="entry name" value="N_methyl"/>
    <property type="match status" value="1"/>
</dbReference>
<protein>
    <submittedName>
        <fullName evidence="1">MSHA pilin protein mshA</fullName>
    </submittedName>
</protein>
<dbReference type="AlphaFoldDB" id="A0A0B8P1J5"/>
<evidence type="ECO:0000313" key="2">
    <source>
        <dbReference type="Proteomes" id="UP000031671"/>
    </source>
</evidence>
<comment type="caution">
    <text evidence="1">The sequence shown here is derived from an EMBL/GenBank/DDBJ whole genome shotgun (WGS) entry which is preliminary data.</text>
</comment>
<name>A0A0B8P1J5_9VIBR</name>
<dbReference type="EMBL" id="BBRZ01000047">
    <property type="protein sequence ID" value="GAM57208.1"/>
    <property type="molecule type" value="Genomic_DNA"/>
</dbReference>
<dbReference type="NCBIfam" id="TIGR02532">
    <property type="entry name" value="IV_pilin_GFxxxE"/>
    <property type="match status" value="1"/>
</dbReference>
<dbReference type="InterPro" id="IPR012902">
    <property type="entry name" value="N_methyl_site"/>
</dbReference>
<dbReference type="PROSITE" id="PS00409">
    <property type="entry name" value="PROKAR_NTER_METHYL"/>
    <property type="match status" value="1"/>
</dbReference>
<keyword evidence="2" id="KW-1185">Reference proteome</keyword>
<reference evidence="1 2" key="2">
    <citation type="submission" date="2015-01" db="EMBL/GenBank/DDBJ databases">
        <authorList>
            <consortium name="NBRP consortium"/>
            <person name="Sawabe T."/>
            <person name="Meirelles P."/>
            <person name="Feng G."/>
            <person name="Sayaka M."/>
            <person name="Hattori M."/>
            <person name="Ohkuma M."/>
        </authorList>
    </citation>
    <scope>NUCLEOTIDE SEQUENCE [LARGE SCALE GENOMIC DNA]</scope>
    <source>
        <strain evidence="2">JCM 19231</strain>
    </source>
</reference>
<dbReference type="InterPro" id="IPR045584">
    <property type="entry name" value="Pilin-like"/>
</dbReference>
<dbReference type="SUPFAM" id="SSF54523">
    <property type="entry name" value="Pili subunits"/>
    <property type="match status" value="1"/>
</dbReference>
<accession>A0A0B8P1J5</accession>
<dbReference type="Gene3D" id="3.30.700.10">
    <property type="entry name" value="Glycoprotein, Type 4 Pilin"/>
    <property type="match status" value="1"/>
</dbReference>
<dbReference type="RefSeq" id="WP_261836206.1">
    <property type="nucleotide sequence ID" value="NZ_AP024882.1"/>
</dbReference>
<proteinExistence type="predicted"/>
<sequence>MKIKKGFTLIELIIALVILAILSAIAAPRFIKLKHDARSNTMQSVSATLSSLNHMLTGLSAVDGLEREQTTTLEIEGRDIQLQYGNLGVAKTSDITAQDISHVTFLETESLKRVSEKAGNEFGVMVFSKQQFFVTHPGMSVLEDCFVEYFPATSPTLSAEINVVVSGC</sequence>
<gene>
    <name evidence="1" type="ORF">JCM19231_1649</name>
</gene>
<reference evidence="1 2" key="1">
    <citation type="submission" date="2015-01" db="EMBL/GenBank/DDBJ databases">
        <title>Vibrio sp. C1 JCM 19231 whole genome shotgun sequence.</title>
        <authorList>
            <person name="Sawabe T."/>
            <person name="Meirelles P."/>
            <person name="Feng G."/>
            <person name="Sayaka M."/>
            <person name="Hattori M."/>
            <person name="Ohkuma M."/>
        </authorList>
    </citation>
    <scope>NUCLEOTIDE SEQUENCE [LARGE SCALE GENOMIC DNA]</scope>
    <source>
        <strain evidence="2">JCM 19231</strain>
    </source>
</reference>